<feature type="transmembrane region" description="Helical" evidence="8">
    <location>
        <begin position="100"/>
        <end position="117"/>
    </location>
</feature>
<dbReference type="PROSITE" id="PS50850">
    <property type="entry name" value="MFS"/>
    <property type="match status" value="1"/>
</dbReference>
<keyword evidence="5 8" id="KW-1133">Transmembrane helix</keyword>
<dbReference type="Proteomes" id="UP000028880">
    <property type="component" value="Unassembled WGS sequence"/>
</dbReference>
<feature type="transmembrane region" description="Helical" evidence="8">
    <location>
        <begin position="69"/>
        <end position="88"/>
    </location>
</feature>
<feature type="compositionally biased region" description="Basic and acidic residues" evidence="7">
    <location>
        <begin position="9"/>
        <end position="27"/>
    </location>
</feature>
<dbReference type="HOGENOM" id="CLU_038683_1_0_11"/>
<feature type="transmembrane region" description="Helical" evidence="8">
    <location>
        <begin position="153"/>
        <end position="176"/>
    </location>
</feature>
<dbReference type="InterPro" id="IPR011701">
    <property type="entry name" value="MFS"/>
</dbReference>
<evidence type="ECO:0000259" key="9">
    <source>
        <dbReference type="PROSITE" id="PS50850"/>
    </source>
</evidence>
<dbReference type="Gene3D" id="1.20.1250.20">
    <property type="entry name" value="MFS general substrate transporter like domains"/>
    <property type="match status" value="1"/>
</dbReference>
<evidence type="ECO:0000256" key="7">
    <source>
        <dbReference type="SAM" id="MobiDB-lite"/>
    </source>
</evidence>
<keyword evidence="6 8" id="KW-0472">Membrane</keyword>
<evidence type="ECO:0000256" key="3">
    <source>
        <dbReference type="ARBA" id="ARBA00022475"/>
    </source>
</evidence>
<feature type="region of interest" description="Disordered" evidence="7">
    <location>
        <begin position="1"/>
        <end position="27"/>
    </location>
</feature>
<accession>A0A024JQX0</accession>
<evidence type="ECO:0000256" key="6">
    <source>
        <dbReference type="ARBA" id="ARBA00023136"/>
    </source>
</evidence>
<dbReference type="PANTHER" id="PTHR23517:SF13">
    <property type="entry name" value="MAJOR FACILITATOR SUPERFAMILY MFS_1"/>
    <property type="match status" value="1"/>
</dbReference>
<feature type="domain" description="Major facilitator superfamily (MFS) profile" evidence="9">
    <location>
        <begin position="32"/>
        <end position="407"/>
    </location>
</feature>
<keyword evidence="4 8" id="KW-0812">Transmembrane</keyword>
<dbReference type="eggNOG" id="COG0477">
    <property type="taxonomic scope" value="Bacteria"/>
</dbReference>
<sequence>MCRSNVAVPRREQPAPVEPHGRDERGESEGRGLLFAAVLAVLLATGWAANHFAGLIPALSDHQHLDRETLDAIFGIYAVGLLPGLLIGGRVSDLLGRQSVAWAGSIIALTGTVAMLVSQHSTVLLGGRLVVGAGVGLVVSSCTAWASDMKGPAGAAVAGAVLTAGFAVGPFASGVIASEGRSGLWKSFGIAAVLVVLATVVAVVAAQRADVTASAPVPGPEQTASGRPAIARALSWALPLSPWVYSSATLAFVTIPTHVHTGLAAPMAAGTAALIANGVSGITQLIARARQWGPQAGTIGAALAALGYAVAAAAPSTMPLGVGLSLLVVLGCASGLLLREGLIDLEAAAPQRLRGALTGTFYTVSYIGFGLPMLLSTIGSAEAAATILAVMAVLAFTTATARAVRLRRNTHRQSDFRSV</sequence>
<organism evidence="10">
    <name type="scientific">Mycobacterium triplex</name>
    <dbReference type="NCBI Taxonomy" id="47839"/>
    <lineage>
        <taxon>Bacteria</taxon>
        <taxon>Bacillati</taxon>
        <taxon>Actinomycetota</taxon>
        <taxon>Actinomycetes</taxon>
        <taxon>Mycobacteriales</taxon>
        <taxon>Mycobacteriaceae</taxon>
        <taxon>Mycobacterium</taxon>
        <taxon>Mycobacterium simiae complex</taxon>
    </lineage>
</organism>
<gene>
    <name evidence="10" type="ORF">BN973_00546</name>
</gene>
<dbReference type="InterPro" id="IPR050171">
    <property type="entry name" value="MFS_Transporters"/>
</dbReference>
<dbReference type="InterPro" id="IPR036259">
    <property type="entry name" value="MFS_trans_sf"/>
</dbReference>
<feature type="transmembrane region" description="Helical" evidence="8">
    <location>
        <begin position="320"/>
        <end position="338"/>
    </location>
</feature>
<feature type="transmembrane region" description="Helical" evidence="8">
    <location>
        <begin position="32"/>
        <end position="49"/>
    </location>
</feature>
<dbReference type="AlphaFoldDB" id="A0A024JQX0"/>
<dbReference type="GO" id="GO:0005886">
    <property type="term" value="C:plasma membrane"/>
    <property type="evidence" value="ECO:0007669"/>
    <property type="project" value="UniProtKB-SubCell"/>
</dbReference>
<dbReference type="InterPro" id="IPR020846">
    <property type="entry name" value="MFS_dom"/>
</dbReference>
<evidence type="ECO:0000256" key="8">
    <source>
        <dbReference type="SAM" id="Phobius"/>
    </source>
</evidence>
<feature type="transmembrane region" description="Helical" evidence="8">
    <location>
        <begin position="296"/>
        <end position="314"/>
    </location>
</feature>
<reference evidence="10" key="2">
    <citation type="submission" date="2014-04" db="EMBL/GenBank/DDBJ databases">
        <authorList>
            <person name="Urmite Genomes U."/>
        </authorList>
    </citation>
    <scope>NUCLEOTIDE SEQUENCE</scope>
    <source>
        <strain evidence="10">DSM 44626</strain>
    </source>
</reference>
<keyword evidence="3" id="KW-1003">Cell membrane</keyword>
<evidence type="ECO:0000256" key="1">
    <source>
        <dbReference type="ARBA" id="ARBA00004651"/>
    </source>
</evidence>
<feature type="transmembrane region" description="Helical" evidence="8">
    <location>
        <begin position="123"/>
        <end position="146"/>
    </location>
</feature>
<comment type="subcellular location">
    <subcellularLocation>
        <location evidence="1">Cell membrane</location>
        <topology evidence="1">Multi-pass membrane protein</topology>
    </subcellularLocation>
</comment>
<dbReference type="SUPFAM" id="SSF103473">
    <property type="entry name" value="MFS general substrate transporter"/>
    <property type="match status" value="1"/>
</dbReference>
<dbReference type="GO" id="GO:0022857">
    <property type="term" value="F:transmembrane transporter activity"/>
    <property type="evidence" value="ECO:0007669"/>
    <property type="project" value="InterPro"/>
</dbReference>
<feature type="transmembrane region" description="Helical" evidence="8">
    <location>
        <begin position="188"/>
        <end position="206"/>
    </location>
</feature>
<protein>
    <submittedName>
        <fullName evidence="10">Transporter, major facilitator family protein</fullName>
    </submittedName>
</protein>
<dbReference type="PANTHER" id="PTHR23517">
    <property type="entry name" value="RESISTANCE PROTEIN MDTM, PUTATIVE-RELATED-RELATED"/>
    <property type="match status" value="1"/>
</dbReference>
<name>A0A024JQX0_9MYCO</name>
<evidence type="ECO:0000256" key="4">
    <source>
        <dbReference type="ARBA" id="ARBA00022692"/>
    </source>
</evidence>
<reference evidence="10" key="1">
    <citation type="journal article" date="2014" name="Genome Announc.">
        <title>Draft Genome Sequence of Mycobacterium triplex DSM 44626.</title>
        <authorList>
            <person name="Sassi M."/>
            <person name="Croce O."/>
            <person name="Robert C."/>
            <person name="Raoult D."/>
            <person name="Drancourt M."/>
        </authorList>
    </citation>
    <scope>NUCLEOTIDE SEQUENCE [LARGE SCALE GENOMIC DNA]</scope>
    <source>
        <strain evidence="10">DSM 44626</strain>
    </source>
</reference>
<evidence type="ECO:0000256" key="2">
    <source>
        <dbReference type="ARBA" id="ARBA00022448"/>
    </source>
</evidence>
<dbReference type="EMBL" id="HG964446">
    <property type="protein sequence ID" value="CDO86205.1"/>
    <property type="molecule type" value="Genomic_DNA"/>
</dbReference>
<evidence type="ECO:0000256" key="5">
    <source>
        <dbReference type="ARBA" id="ARBA00022989"/>
    </source>
</evidence>
<proteinExistence type="predicted"/>
<dbReference type="Pfam" id="PF07690">
    <property type="entry name" value="MFS_1"/>
    <property type="match status" value="1"/>
</dbReference>
<feature type="transmembrane region" description="Helical" evidence="8">
    <location>
        <begin position="384"/>
        <end position="404"/>
    </location>
</feature>
<dbReference type="STRING" id="47839.BN973_00546"/>
<keyword evidence="2" id="KW-0813">Transport</keyword>
<evidence type="ECO:0000313" key="10">
    <source>
        <dbReference type="EMBL" id="CDO86205.1"/>
    </source>
</evidence>
<feature type="transmembrane region" description="Helical" evidence="8">
    <location>
        <begin position="359"/>
        <end position="378"/>
    </location>
</feature>